<feature type="transmembrane region" description="Helical" evidence="1">
    <location>
        <begin position="6"/>
        <end position="21"/>
    </location>
</feature>
<feature type="transmembrane region" description="Helical" evidence="1">
    <location>
        <begin position="271"/>
        <end position="293"/>
    </location>
</feature>
<evidence type="ECO:0000313" key="2">
    <source>
        <dbReference type="EMBL" id="RJL33182.1"/>
    </source>
</evidence>
<organism evidence="2 3">
    <name type="scientific">Bailinhaonella thermotolerans</name>
    <dbReference type="NCBI Taxonomy" id="1070861"/>
    <lineage>
        <taxon>Bacteria</taxon>
        <taxon>Bacillati</taxon>
        <taxon>Actinomycetota</taxon>
        <taxon>Actinomycetes</taxon>
        <taxon>Streptosporangiales</taxon>
        <taxon>Streptosporangiaceae</taxon>
        <taxon>Bailinhaonella</taxon>
    </lineage>
</organism>
<accession>A0A3A4BFD3</accession>
<feature type="transmembrane region" description="Helical" evidence="1">
    <location>
        <begin position="299"/>
        <end position="318"/>
    </location>
</feature>
<dbReference type="AlphaFoldDB" id="A0A3A4BFD3"/>
<feature type="transmembrane region" description="Helical" evidence="1">
    <location>
        <begin position="28"/>
        <end position="48"/>
    </location>
</feature>
<evidence type="ECO:0000256" key="1">
    <source>
        <dbReference type="SAM" id="Phobius"/>
    </source>
</evidence>
<dbReference type="Proteomes" id="UP000265768">
    <property type="component" value="Unassembled WGS sequence"/>
</dbReference>
<proteinExistence type="predicted"/>
<feature type="transmembrane region" description="Helical" evidence="1">
    <location>
        <begin position="173"/>
        <end position="197"/>
    </location>
</feature>
<feature type="transmembrane region" description="Helical" evidence="1">
    <location>
        <begin position="209"/>
        <end position="231"/>
    </location>
</feature>
<feature type="transmembrane region" description="Helical" evidence="1">
    <location>
        <begin position="88"/>
        <end position="107"/>
    </location>
</feature>
<evidence type="ECO:0008006" key="4">
    <source>
        <dbReference type="Google" id="ProtNLM"/>
    </source>
</evidence>
<name>A0A3A4BFD3_9ACTN</name>
<protein>
    <recommendedName>
        <fullName evidence="4">Transmembrane protein</fullName>
    </recommendedName>
</protein>
<keyword evidence="3" id="KW-1185">Reference proteome</keyword>
<sequence>MNVLLVVAFGLTWWLGLYVVAREPRSPVARLTGIGLIAYALALGVAFVDRPYLAGLQIVLIAIPPVAWAGVCLALVPGGERFRRFRRWVWLPLTALVVVTVALLHSLNVSVSGMADEIRANGYSATVLSASPDGPEMFIVVDVEGPFGAVIDFLMAALGPWVLRFTPDGEPGLAPGLAIALAVVLLVPLAYALVRVVRAREALRPRPAGWLLLLATLFFGLGAALTLAPVGPLGNPVFLLMLDFDLLLLGVAIAMSNAFEAGETLRRDMLRSLLAAAVVAAVFGGQVGLVMLAQGGSTPALAVLLLGSVAAATAVQVLSGPLHAAFDRLALPKAVARETAELRESAEALPRRDESAAPMAYDEVEFAKLTRRALANYGDLAKLMSSPLVNLPEVDVRLARRGAPDQPLERAAELKAILLEAIGRLKPRDGDDDFGTSEEWRYYNALYWPYVAGIRPYRRGASRTGLGPTEREAFDWFIQKVPERTLYNWQNAAAKLVAADLRQGLAVNGSDIGSGTGSEEYAGGSGSRG</sequence>
<keyword evidence="1" id="KW-0812">Transmembrane</keyword>
<reference evidence="2 3" key="1">
    <citation type="submission" date="2018-09" db="EMBL/GenBank/DDBJ databases">
        <title>YIM 75507 draft genome.</title>
        <authorList>
            <person name="Tang S."/>
            <person name="Feng Y."/>
        </authorList>
    </citation>
    <scope>NUCLEOTIDE SEQUENCE [LARGE SCALE GENOMIC DNA]</scope>
    <source>
        <strain evidence="2 3">YIM 75507</strain>
    </source>
</reference>
<dbReference type="RefSeq" id="WP_119926142.1">
    <property type="nucleotide sequence ID" value="NZ_QZEY01000003.1"/>
</dbReference>
<keyword evidence="1" id="KW-1133">Transmembrane helix</keyword>
<keyword evidence="1" id="KW-0472">Membrane</keyword>
<evidence type="ECO:0000313" key="3">
    <source>
        <dbReference type="Proteomes" id="UP000265768"/>
    </source>
</evidence>
<dbReference type="OrthoDB" id="3280889at2"/>
<feature type="transmembrane region" description="Helical" evidence="1">
    <location>
        <begin position="54"/>
        <end position="76"/>
    </location>
</feature>
<dbReference type="EMBL" id="QZEY01000003">
    <property type="protein sequence ID" value="RJL33182.1"/>
    <property type="molecule type" value="Genomic_DNA"/>
</dbReference>
<comment type="caution">
    <text evidence="2">The sequence shown here is derived from an EMBL/GenBank/DDBJ whole genome shotgun (WGS) entry which is preliminary data.</text>
</comment>
<gene>
    <name evidence="2" type="ORF">D5H75_10075</name>
</gene>
<feature type="transmembrane region" description="Helical" evidence="1">
    <location>
        <begin position="237"/>
        <end position="259"/>
    </location>
</feature>